<comment type="caution">
    <text evidence="3">The sequence shown here is derived from an EMBL/GenBank/DDBJ whole genome shotgun (WGS) entry which is preliminary data.</text>
</comment>
<proteinExistence type="predicted"/>
<evidence type="ECO:0000313" key="3">
    <source>
        <dbReference type="EMBL" id="MDK4325506.1"/>
    </source>
</evidence>
<keyword evidence="5" id="KW-1185">Reference proteome</keyword>
<organism evidence="3 4">
    <name type="scientific">Corynebacterium propinquum</name>
    <dbReference type="NCBI Taxonomy" id="43769"/>
    <lineage>
        <taxon>Bacteria</taxon>
        <taxon>Bacillati</taxon>
        <taxon>Actinomycetota</taxon>
        <taxon>Actinomycetes</taxon>
        <taxon>Mycobacteriales</taxon>
        <taxon>Corynebacteriaceae</taxon>
        <taxon>Corynebacterium</taxon>
    </lineage>
</organism>
<dbReference type="EMBL" id="JASNVK010000004">
    <property type="protein sequence ID" value="MDK4300242.1"/>
    <property type="molecule type" value="Genomic_DNA"/>
</dbReference>
<reference evidence="3 5" key="1">
    <citation type="submission" date="2023-05" db="EMBL/GenBank/DDBJ databases">
        <title>Metabolic capabilities are highly conserved among human nasal-associated Corynebacterium species in pangenomic analyses.</title>
        <authorList>
            <person name="Tran T.H."/>
            <person name="Roberts A.Q."/>
            <person name="Escapa I.F."/>
            <person name="Gao W."/>
            <person name="Conlan S."/>
            <person name="Kong H."/>
            <person name="Segre J.A."/>
            <person name="Kelly M.S."/>
            <person name="Lemon K.P."/>
        </authorList>
    </citation>
    <scope>NUCLEOTIDE SEQUENCE</scope>
    <source>
        <strain evidence="3">KPL2654</strain>
        <strain evidence="2 5">KPL2811</strain>
    </source>
</reference>
<evidence type="ECO:0000313" key="4">
    <source>
        <dbReference type="Proteomes" id="UP001226160"/>
    </source>
</evidence>
<dbReference type="AlphaFoldDB" id="A0AAP4BU05"/>
<gene>
    <name evidence="2" type="ORF">QPX45_03100</name>
    <name evidence="3" type="ORF">QPX54_03120</name>
</gene>
<dbReference type="Proteomes" id="UP001226160">
    <property type="component" value="Unassembled WGS sequence"/>
</dbReference>
<accession>A0AAP4BU05</accession>
<feature type="domain" description="DUF6973" evidence="1">
    <location>
        <begin position="6"/>
        <end position="63"/>
    </location>
</feature>
<evidence type="ECO:0000313" key="5">
    <source>
        <dbReference type="Proteomes" id="UP001243856"/>
    </source>
</evidence>
<protein>
    <recommendedName>
        <fullName evidence="1">DUF6973 domain-containing protein</fullName>
    </recommendedName>
</protein>
<evidence type="ECO:0000313" key="2">
    <source>
        <dbReference type="EMBL" id="MDK4300242.1"/>
    </source>
</evidence>
<sequence length="73" mass="7907">MTLHLSEDAALWIANNHEDVRPNDPGEAEMDVFNNAAGRAIGLVIKGKGSTDKGIFYVCKHMANTSLLKALPK</sequence>
<evidence type="ECO:0000259" key="1">
    <source>
        <dbReference type="Pfam" id="PF22322"/>
    </source>
</evidence>
<dbReference type="InterPro" id="IPR054246">
    <property type="entry name" value="DUF6973"/>
</dbReference>
<dbReference type="EMBL" id="JASNVP010000003">
    <property type="protein sequence ID" value="MDK4325506.1"/>
    <property type="molecule type" value="Genomic_DNA"/>
</dbReference>
<dbReference type="Proteomes" id="UP001243856">
    <property type="component" value="Unassembled WGS sequence"/>
</dbReference>
<dbReference type="Pfam" id="PF22322">
    <property type="entry name" value="DUF6973"/>
    <property type="match status" value="1"/>
</dbReference>
<name>A0AAP4BU05_9CORY</name>